<reference evidence="1 2" key="1">
    <citation type="submission" date="2017-04" db="EMBL/GenBank/DDBJ databases">
        <authorList>
            <person name="Afonso C.L."/>
            <person name="Miller P.J."/>
            <person name="Scott M.A."/>
            <person name="Spackman E."/>
            <person name="Goraichik I."/>
            <person name="Dimitrov K.M."/>
            <person name="Suarez D.L."/>
            <person name="Swayne D.E."/>
        </authorList>
    </citation>
    <scope>NUCLEOTIDE SEQUENCE [LARGE SCALE GENOMIC DNA]</scope>
    <source>
        <strain evidence="1 2">DSM 23236</strain>
    </source>
</reference>
<dbReference type="InterPro" id="IPR011990">
    <property type="entry name" value="TPR-like_helical_dom_sf"/>
</dbReference>
<protein>
    <submittedName>
        <fullName evidence="1">Uncharacterized protein</fullName>
    </submittedName>
</protein>
<dbReference type="AlphaFoldDB" id="A0A1W1X4I4"/>
<evidence type="ECO:0000313" key="2">
    <source>
        <dbReference type="Proteomes" id="UP000192761"/>
    </source>
</evidence>
<organism evidence="1 2">
    <name type="scientific">Andreprevotia lacus DSM 23236</name>
    <dbReference type="NCBI Taxonomy" id="1121001"/>
    <lineage>
        <taxon>Bacteria</taxon>
        <taxon>Pseudomonadati</taxon>
        <taxon>Pseudomonadota</taxon>
        <taxon>Betaproteobacteria</taxon>
        <taxon>Neisseriales</taxon>
        <taxon>Chitinibacteraceae</taxon>
        <taxon>Andreprevotia</taxon>
    </lineage>
</organism>
<proteinExistence type="predicted"/>
<dbReference type="Gene3D" id="1.25.40.10">
    <property type="entry name" value="Tetratricopeptide repeat domain"/>
    <property type="match status" value="3"/>
</dbReference>
<sequence>MPDTSALGGLIEESERLTYLDPHRALSLAEEASRLAATSADPVLASRAWRRYGSLLLAFGRIPDGQQAMLNALKIAEAEDIEFERGEIIQEIASIYYTLGEYGEAIAYWGDCLDETHNAGFVLSTRIHAHIGLGQVYFAHESFQMALAHHLQAQSLCTDELHVDLRARVAINLTADYYKLHRYNDALAALSLAEPLSVEAGNQEYLGEILVYRCHIALDLGQLAAAHEYLAGAEALRRVWVWGEVSQQITRGRLAMAEGDLAEARRCFAGALARAEDMGSAHEVYQANHLLAQASQLAGDVADAERYHRRYQEVFNRIVRPATFAQLRALEARLKR</sequence>
<dbReference type="RefSeq" id="WP_084088998.1">
    <property type="nucleotide sequence ID" value="NZ_FWXD01000002.1"/>
</dbReference>
<name>A0A1W1X4I4_9NEIS</name>
<dbReference type="InterPro" id="IPR019734">
    <property type="entry name" value="TPR_rpt"/>
</dbReference>
<dbReference type="SUPFAM" id="SSF48452">
    <property type="entry name" value="TPR-like"/>
    <property type="match status" value="2"/>
</dbReference>
<dbReference type="EMBL" id="FWXD01000002">
    <property type="protein sequence ID" value="SMC18351.1"/>
    <property type="molecule type" value="Genomic_DNA"/>
</dbReference>
<gene>
    <name evidence="1" type="ORF">SAMN02745857_00540</name>
</gene>
<evidence type="ECO:0000313" key="1">
    <source>
        <dbReference type="EMBL" id="SMC18351.1"/>
    </source>
</evidence>
<dbReference type="OrthoDB" id="8581271at2"/>
<dbReference type="STRING" id="1121001.SAMN02745857_00540"/>
<dbReference type="SMART" id="SM00028">
    <property type="entry name" value="TPR"/>
    <property type="match status" value="4"/>
</dbReference>
<accession>A0A1W1X4I4</accession>
<dbReference type="Proteomes" id="UP000192761">
    <property type="component" value="Unassembled WGS sequence"/>
</dbReference>
<keyword evidence="2" id="KW-1185">Reference proteome</keyword>